<dbReference type="EMBL" id="JAFKCV010000007">
    <property type="protein sequence ID" value="MBN7826198.1"/>
    <property type="molecule type" value="Genomic_DNA"/>
</dbReference>
<evidence type="ECO:0000313" key="3">
    <source>
        <dbReference type="EMBL" id="MBN7826198.1"/>
    </source>
</evidence>
<evidence type="ECO:0000313" key="4">
    <source>
        <dbReference type="Proteomes" id="UP000664654"/>
    </source>
</evidence>
<accession>A0A939INC2</accession>
<gene>
    <name evidence="3" type="ORF">J0A66_13265</name>
</gene>
<feature type="domain" description="YdbS-like PH" evidence="2">
    <location>
        <begin position="93"/>
        <end position="169"/>
    </location>
</feature>
<dbReference type="Pfam" id="PF03703">
    <property type="entry name" value="bPH_2"/>
    <property type="match status" value="1"/>
</dbReference>
<dbReference type="RefSeq" id="WP_206574313.1">
    <property type="nucleotide sequence ID" value="NZ_JAFKCV010000007.1"/>
</dbReference>
<comment type="caution">
    <text evidence="3">The sequence shown here is derived from an EMBL/GenBank/DDBJ whole genome shotgun (WGS) entry which is preliminary data.</text>
</comment>
<keyword evidence="1" id="KW-0812">Transmembrane</keyword>
<keyword evidence="1" id="KW-0472">Membrane</keyword>
<dbReference type="PANTHER" id="PTHR34473:SF2">
    <property type="entry name" value="UPF0699 TRANSMEMBRANE PROTEIN YDBT"/>
    <property type="match status" value="1"/>
</dbReference>
<name>A0A939INC2_9ALTE</name>
<organism evidence="3 4">
    <name type="scientific">Bowmanella dokdonensis</name>
    <dbReference type="NCBI Taxonomy" id="751969"/>
    <lineage>
        <taxon>Bacteria</taxon>
        <taxon>Pseudomonadati</taxon>
        <taxon>Pseudomonadota</taxon>
        <taxon>Gammaproteobacteria</taxon>
        <taxon>Alteromonadales</taxon>
        <taxon>Alteromonadaceae</taxon>
        <taxon>Bowmanella</taxon>
    </lineage>
</organism>
<proteinExistence type="predicted"/>
<dbReference type="AlphaFoldDB" id="A0A939INC2"/>
<dbReference type="Proteomes" id="UP000664654">
    <property type="component" value="Unassembled WGS sequence"/>
</dbReference>
<reference evidence="3" key="1">
    <citation type="submission" date="2021-03" db="EMBL/GenBank/DDBJ databases">
        <title>novel species isolated from a fishpond in China.</title>
        <authorList>
            <person name="Lu H."/>
            <person name="Cai Z."/>
        </authorList>
    </citation>
    <scope>NUCLEOTIDE SEQUENCE</scope>
    <source>
        <strain evidence="3">JCM 30855</strain>
    </source>
</reference>
<feature type="transmembrane region" description="Helical" evidence="1">
    <location>
        <begin position="33"/>
        <end position="56"/>
    </location>
</feature>
<keyword evidence="4" id="KW-1185">Reference proteome</keyword>
<dbReference type="InterPro" id="IPR005182">
    <property type="entry name" value="YdbS-like_PH"/>
</dbReference>
<keyword evidence="1" id="KW-1133">Transmembrane helix</keyword>
<feature type="transmembrane region" description="Helical" evidence="1">
    <location>
        <begin position="68"/>
        <end position="88"/>
    </location>
</feature>
<evidence type="ECO:0000256" key="1">
    <source>
        <dbReference type="SAM" id="Phobius"/>
    </source>
</evidence>
<sequence>MDTLFTNTNLSHDRLPTISTLQFMPLGRRYAPLNLLCNLSFFLVLMLLACAIRWQPWFAVPQWLDAPFPYLLGTLLLLGICLPTYWYLADKRKGYALREQDLSFKSGLLFERIVTQPILRVQHVELKRGPVERRAGLGTLEVYSAGGTLHTFAIPGLPEQTAKQLRQFILSHGDVGRDG</sequence>
<evidence type="ECO:0000259" key="2">
    <source>
        <dbReference type="Pfam" id="PF03703"/>
    </source>
</evidence>
<dbReference type="PANTHER" id="PTHR34473">
    <property type="entry name" value="UPF0699 TRANSMEMBRANE PROTEIN YDBS"/>
    <property type="match status" value="1"/>
</dbReference>
<protein>
    <submittedName>
        <fullName evidence="3">PH domain-containing protein</fullName>
    </submittedName>
</protein>